<reference evidence="3" key="1">
    <citation type="submission" date="2007-04" db="EMBL/GenBank/DDBJ databases">
        <authorList>
            <consortium name="The Broad Institute Genome Sequencing Platform"/>
            <person name="Birren B."/>
            <person name="Lander E."/>
            <person name="Galagan J."/>
            <person name="Nusbaum C."/>
            <person name="Devon K."/>
            <person name="Ma L.-J."/>
            <person name="Jaffe D."/>
            <person name="Butler J."/>
            <person name="Alvarez P."/>
            <person name="Gnerre S."/>
            <person name="Grabherr M."/>
            <person name="Kleber M."/>
            <person name="Mauceli E."/>
            <person name="Brockman W."/>
            <person name="MacCallum I.A."/>
            <person name="Young S."/>
            <person name="LaButti K."/>
            <person name="DeCaprio D."/>
            <person name="Crawford M."/>
            <person name="Koehrsen M."/>
            <person name="Engels R."/>
            <person name="Montgomery P."/>
            <person name="Pearson M."/>
            <person name="Howarth C."/>
            <person name="Larson L."/>
            <person name="White J."/>
            <person name="O'Leary S."/>
            <person name="Kodira C."/>
            <person name="Zeng Q."/>
            <person name="Yandava C."/>
            <person name="Alvarado L."/>
            <person name="Kistler C."/>
            <person name="Shim W.-B."/>
            <person name="Kang S."/>
            <person name="Woloshuk C."/>
        </authorList>
    </citation>
    <scope>NUCLEOTIDE SEQUENCE</scope>
    <source>
        <strain evidence="3">4287</strain>
    </source>
</reference>
<organism evidence="3 4">
    <name type="scientific">Fusarium oxysporum f. sp. lycopersici (strain 4287 / CBS 123668 / FGSC 9935 / NRRL 34936)</name>
    <name type="common">Fusarium vascular wilt of tomato</name>
    <dbReference type="NCBI Taxonomy" id="426428"/>
    <lineage>
        <taxon>Eukaryota</taxon>
        <taxon>Fungi</taxon>
        <taxon>Dikarya</taxon>
        <taxon>Ascomycota</taxon>
        <taxon>Pezizomycotina</taxon>
        <taxon>Sordariomycetes</taxon>
        <taxon>Hypocreomycetidae</taxon>
        <taxon>Hypocreales</taxon>
        <taxon>Nectriaceae</taxon>
        <taxon>Fusarium</taxon>
        <taxon>Fusarium oxysporum species complex</taxon>
    </lineage>
</organism>
<dbReference type="GeneID" id="28956592"/>
<sequence>MRFDTTISQVTHWLQDIPISFQNPETSFQVKSHASSKRRKLSDSDPSCASKRRLLLSPPASLNQMEMDSMPGAVSTPKKRQAADDANRDTDDENDNDQTPRGDPRKEKSRGKSTGTSASSHTSSTYSRSSKRSRGSQSPIKMWPLEGPLGHKLMRANPFGHHVLAVQELIDQFDAVNRGRSIMPKSLYQSLRDVGVGRLYDDMFFEQDTAADRPCDKDLVRYAQRIAQHSNTCASQLQDEGAWNNLVHSRLLDLFVHDMQDGPGHDMIDFLPCFTTNMNLSYHRFSEPTSRVDYIIRIVHESQDDDVGGHEPLQWFDSNRMPLLNWTTSQLLPIAFSIETKRYGGGVAKGEQQLGIWNAAQWEFLISKAGEKAVKELDFIPGVVVEGHTWSLVITTRHLNRTNVFPGIQFGNTHSIIGVFQVIAGLRILRTWAIETLWPWYKIYLPAMGQPSARDLVTGAGLDENRQI</sequence>
<proteinExistence type="predicted"/>
<dbReference type="Proteomes" id="UP000009097">
    <property type="component" value="Unassembled WGS sequence"/>
</dbReference>
<evidence type="ECO:0000313" key="3">
    <source>
        <dbReference type="EMBL" id="KNB17807.1"/>
    </source>
</evidence>
<protein>
    <recommendedName>
        <fullName evidence="2">PD-(D/E)XK nuclease-like domain-containing protein</fullName>
    </recommendedName>
</protein>
<evidence type="ECO:0000259" key="2">
    <source>
        <dbReference type="Pfam" id="PF20516"/>
    </source>
</evidence>
<dbReference type="RefSeq" id="XP_018255852.1">
    <property type="nucleotide sequence ID" value="XM_018395650.1"/>
</dbReference>
<feature type="domain" description="PD-(D/E)XK nuclease-like" evidence="2">
    <location>
        <begin position="200"/>
        <end position="438"/>
    </location>
</feature>
<gene>
    <name evidence="3" type="ORF">FOXG_15552</name>
</gene>
<dbReference type="EMBL" id="DS231723">
    <property type="protein sequence ID" value="KNB17807.1"/>
    <property type="molecule type" value="Genomic_DNA"/>
</dbReference>
<accession>A0A0J9WUH8</accession>
<dbReference type="Pfam" id="PF20516">
    <property type="entry name" value="PDDEXK_12"/>
    <property type="match status" value="1"/>
</dbReference>
<evidence type="ECO:0000256" key="1">
    <source>
        <dbReference type="SAM" id="MobiDB-lite"/>
    </source>
</evidence>
<dbReference type="VEuPathDB" id="FungiDB:FOXG_15552"/>
<dbReference type="OrthoDB" id="4161186at2759"/>
<dbReference type="KEGG" id="fox:FOXG_15552"/>
<feature type="compositionally biased region" description="Low complexity" evidence="1">
    <location>
        <begin position="112"/>
        <end position="128"/>
    </location>
</feature>
<dbReference type="InterPro" id="IPR046797">
    <property type="entry name" value="PDDEXK_12"/>
</dbReference>
<feature type="region of interest" description="Disordered" evidence="1">
    <location>
        <begin position="28"/>
        <end position="143"/>
    </location>
</feature>
<reference evidence="3" key="2">
    <citation type="journal article" date="2010" name="Nature">
        <title>Comparative genomics reveals mobile pathogenicity chromosomes in Fusarium.</title>
        <authorList>
            <person name="Ma L.J."/>
            <person name="van der Does H.C."/>
            <person name="Borkovich K.A."/>
            <person name="Coleman J.J."/>
            <person name="Daboussi M.J."/>
            <person name="Di Pietro A."/>
            <person name="Dufresne M."/>
            <person name="Freitag M."/>
            <person name="Grabherr M."/>
            <person name="Henrissat B."/>
            <person name="Houterman P.M."/>
            <person name="Kang S."/>
            <person name="Shim W.B."/>
            <person name="Woloshuk C."/>
            <person name="Xie X."/>
            <person name="Xu J.R."/>
            <person name="Antoniw J."/>
            <person name="Baker S.E."/>
            <person name="Bluhm B.H."/>
            <person name="Breakspear A."/>
            <person name="Brown D.W."/>
            <person name="Butchko R.A."/>
            <person name="Chapman S."/>
            <person name="Coulson R."/>
            <person name="Coutinho P.M."/>
            <person name="Danchin E.G."/>
            <person name="Diener A."/>
            <person name="Gale L.R."/>
            <person name="Gardiner D.M."/>
            <person name="Goff S."/>
            <person name="Hammond-Kosack K.E."/>
            <person name="Hilburn K."/>
            <person name="Hua-Van A."/>
            <person name="Jonkers W."/>
            <person name="Kazan K."/>
            <person name="Kodira C.D."/>
            <person name="Koehrsen M."/>
            <person name="Kumar L."/>
            <person name="Lee Y.H."/>
            <person name="Li L."/>
            <person name="Manners J.M."/>
            <person name="Miranda-Saavedra D."/>
            <person name="Mukherjee M."/>
            <person name="Park G."/>
            <person name="Park J."/>
            <person name="Park S.Y."/>
            <person name="Proctor R.H."/>
            <person name="Regev A."/>
            <person name="Ruiz-Roldan M.C."/>
            <person name="Sain D."/>
            <person name="Sakthikumar S."/>
            <person name="Sykes S."/>
            <person name="Schwartz D.C."/>
            <person name="Turgeon B.G."/>
            <person name="Wapinski I."/>
            <person name="Yoder O."/>
            <person name="Young S."/>
            <person name="Zeng Q."/>
            <person name="Zhou S."/>
            <person name="Galagan J."/>
            <person name="Cuomo C.A."/>
            <person name="Kistler H.C."/>
            <person name="Rep M."/>
        </authorList>
    </citation>
    <scope>NUCLEOTIDE SEQUENCE [LARGE SCALE GENOMIC DNA]</scope>
    <source>
        <strain evidence="3">4287</strain>
    </source>
</reference>
<evidence type="ECO:0000313" key="4">
    <source>
        <dbReference type="Proteomes" id="UP000009097"/>
    </source>
</evidence>
<name>A0A0J9WUH8_FUSO4</name>
<dbReference type="AlphaFoldDB" id="A0A0J9WUH8"/>